<evidence type="ECO:0000313" key="2">
    <source>
        <dbReference type="Proteomes" id="UP000269793"/>
    </source>
</evidence>
<dbReference type="Gene3D" id="3.30.450.70">
    <property type="match status" value="1"/>
</dbReference>
<protein>
    <submittedName>
        <fullName evidence="1">Trafficking protein particle complex subunit 2</fullName>
    </submittedName>
</protein>
<dbReference type="CDD" id="cd14825">
    <property type="entry name" value="TRAPPC2_sedlin"/>
    <property type="match status" value="1"/>
</dbReference>
<proteinExistence type="predicted"/>
<dbReference type="InterPro" id="IPR006722">
    <property type="entry name" value="Sedlin"/>
</dbReference>
<accession>A0A3G2S7V5</accession>
<evidence type="ECO:0000313" key="1">
    <source>
        <dbReference type="EMBL" id="AYO44211.1"/>
    </source>
</evidence>
<reference evidence="1 2" key="1">
    <citation type="submission" date="2018-10" db="EMBL/GenBank/DDBJ databases">
        <title>Complete genome sequence of Malassezia restricta CBS 7877.</title>
        <authorList>
            <person name="Morand S.C."/>
            <person name="Bertignac M."/>
            <person name="Iltis A."/>
            <person name="Kolder I."/>
            <person name="Pirovano W."/>
            <person name="Jourdain R."/>
            <person name="Clavaud C."/>
        </authorList>
    </citation>
    <scope>NUCLEOTIDE SEQUENCE [LARGE SCALE GENOMIC DNA]</scope>
    <source>
        <strain evidence="1 2">CBS 7877</strain>
    </source>
</reference>
<dbReference type="Pfam" id="PF04628">
    <property type="entry name" value="Sedlin_N"/>
    <property type="match status" value="1"/>
</dbReference>
<sequence length="188" mass="21492">MSYYFCIVGTRDNLLYEADLSPPSTTSAGGAQEAESQRTSSVFGFTSALGQWTGGFPLLPTADPTDEVKREESKFTSTSTATNERHLLQMIAHGSLDSLEDRQFLESNIYFKNLDRIYDWNVSVFLVPCNIKFILLHQHKHEEGIRLFLMDVWELWVKIFMNPFQDLDASIQSTSFDTRIRASAKRHL</sequence>
<dbReference type="OrthoDB" id="10252102at2759"/>
<dbReference type="GO" id="GO:0006888">
    <property type="term" value="P:endoplasmic reticulum to Golgi vesicle-mediated transport"/>
    <property type="evidence" value="ECO:0007669"/>
    <property type="project" value="InterPro"/>
</dbReference>
<dbReference type="EMBL" id="CP033153">
    <property type="protein sequence ID" value="AYO44211.1"/>
    <property type="molecule type" value="Genomic_DNA"/>
</dbReference>
<dbReference type="Proteomes" id="UP000269793">
    <property type="component" value="Chromosome VI"/>
</dbReference>
<dbReference type="STRING" id="425264.A0A3G2S7V5"/>
<dbReference type="SUPFAM" id="SSF64356">
    <property type="entry name" value="SNARE-like"/>
    <property type="match status" value="1"/>
</dbReference>
<dbReference type="VEuPathDB" id="FungiDB:DNF11_3261"/>
<gene>
    <name evidence="1" type="primary">trappc2</name>
    <name evidence="1" type="ORF">DNF11_3261</name>
</gene>
<keyword evidence="2" id="KW-1185">Reference proteome</keyword>
<dbReference type="AlphaFoldDB" id="A0A3G2S7V5"/>
<dbReference type="InterPro" id="IPR011012">
    <property type="entry name" value="Longin-like_dom_sf"/>
</dbReference>
<name>A0A3G2S7V5_MALR7</name>
<dbReference type="PANTHER" id="PTHR12403">
    <property type="entry name" value="TRAFFICKING PROTEIN PARTICLE COMPLEX SUBUNIT 2"/>
    <property type="match status" value="1"/>
</dbReference>
<organism evidence="1 2">
    <name type="scientific">Malassezia restricta (strain ATCC 96810 / NBRC 103918 / CBS 7877)</name>
    <name type="common">Seborrheic dermatitis infection agent</name>
    <dbReference type="NCBI Taxonomy" id="425264"/>
    <lineage>
        <taxon>Eukaryota</taxon>
        <taxon>Fungi</taxon>
        <taxon>Dikarya</taxon>
        <taxon>Basidiomycota</taxon>
        <taxon>Ustilaginomycotina</taxon>
        <taxon>Malasseziomycetes</taxon>
        <taxon>Malasseziales</taxon>
        <taxon>Malasseziaceae</taxon>
        <taxon>Malassezia</taxon>
    </lineage>
</organism>
<dbReference type="GO" id="GO:0005737">
    <property type="term" value="C:cytoplasm"/>
    <property type="evidence" value="ECO:0007669"/>
    <property type="project" value="GOC"/>
</dbReference>